<evidence type="ECO:0000259" key="1">
    <source>
        <dbReference type="Pfam" id="PF20237"/>
    </source>
</evidence>
<comment type="caution">
    <text evidence="2">The sequence shown here is derived from an EMBL/GenBank/DDBJ whole genome shotgun (WGS) entry which is preliminary data.</text>
</comment>
<organism evidence="2 3">
    <name type="scientific">Aureobasidium pullulans</name>
    <name type="common">Black yeast</name>
    <name type="synonym">Pullularia pullulans</name>
    <dbReference type="NCBI Taxonomy" id="5580"/>
    <lineage>
        <taxon>Eukaryota</taxon>
        <taxon>Fungi</taxon>
        <taxon>Dikarya</taxon>
        <taxon>Ascomycota</taxon>
        <taxon>Pezizomycotina</taxon>
        <taxon>Dothideomycetes</taxon>
        <taxon>Dothideomycetidae</taxon>
        <taxon>Dothideales</taxon>
        <taxon>Saccotheciaceae</taxon>
        <taxon>Aureobasidium</taxon>
    </lineage>
</organism>
<feature type="domain" description="DUF6594" evidence="1">
    <location>
        <begin position="1"/>
        <end position="171"/>
    </location>
</feature>
<dbReference type="PANTHER" id="PTHR34502">
    <property type="entry name" value="DUF6594 DOMAIN-CONTAINING PROTEIN-RELATED"/>
    <property type="match status" value="1"/>
</dbReference>
<dbReference type="Proteomes" id="UP000304928">
    <property type="component" value="Unassembled WGS sequence"/>
</dbReference>
<accession>A0A4T0CYM6</accession>
<reference evidence="2 3" key="1">
    <citation type="submission" date="2018-10" db="EMBL/GenBank/DDBJ databases">
        <title>Fifty Aureobasidium pullulans genomes reveal a recombining polyextremotolerant generalist.</title>
        <authorList>
            <person name="Gostincar C."/>
            <person name="Turk M."/>
            <person name="Zajc J."/>
            <person name="Gunde-Cimerman N."/>
        </authorList>
    </citation>
    <scope>NUCLEOTIDE SEQUENCE [LARGE SCALE GENOMIC DNA]</scope>
    <source>
        <strain evidence="2 3">EXF-10507</strain>
    </source>
</reference>
<dbReference type="AlphaFoldDB" id="A0A4T0CYM6"/>
<evidence type="ECO:0000313" key="3">
    <source>
        <dbReference type="Proteomes" id="UP000304928"/>
    </source>
</evidence>
<proteinExistence type="predicted"/>
<sequence>MGQYPEIAIFRRFAALNIVNLLSLQAELVDLQVQFRDIWAEDDASSDLDEQEFSTYFRKLRRSENSVQNEMLLEIRKKLQEYNNAVIQASAISALPSPPSADINFLRDWLDHSGEGDHFLRGSEQYTWNPSDDSSTSEKRLLDKDFMTLQTTTEEQDVFSKILSSSLLDIWNGLP</sequence>
<name>A0A4T0CYM6_AURPU</name>
<dbReference type="InterPro" id="IPR046529">
    <property type="entry name" value="DUF6594"/>
</dbReference>
<dbReference type="Pfam" id="PF20237">
    <property type="entry name" value="DUF6594"/>
    <property type="match status" value="1"/>
</dbReference>
<gene>
    <name evidence="2" type="ORF">D6D15_05574</name>
</gene>
<dbReference type="EMBL" id="QZAR01000090">
    <property type="protein sequence ID" value="THW89010.1"/>
    <property type="molecule type" value="Genomic_DNA"/>
</dbReference>
<evidence type="ECO:0000313" key="2">
    <source>
        <dbReference type="EMBL" id="THW89010.1"/>
    </source>
</evidence>
<protein>
    <recommendedName>
        <fullName evidence="1">DUF6594 domain-containing protein</fullName>
    </recommendedName>
</protein>
<dbReference type="PANTHER" id="PTHR34502:SF5">
    <property type="entry name" value="DUF6594 DOMAIN-CONTAINING PROTEIN"/>
    <property type="match status" value="1"/>
</dbReference>